<dbReference type="PANTHER" id="PTHR23090:SF9">
    <property type="entry name" value="GLUTAMINE-DEPENDENT NAD(+) SYNTHETASE"/>
    <property type="match status" value="1"/>
</dbReference>
<dbReference type="EMBL" id="CAJNOK010014246">
    <property type="protein sequence ID" value="CAF1200670.1"/>
    <property type="molecule type" value="Genomic_DNA"/>
</dbReference>
<evidence type="ECO:0000256" key="3">
    <source>
        <dbReference type="ARBA" id="ARBA00022741"/>
    </source>
</evidence>
<dbReference type="EMBL" id="CAJOBA010035778">
    <property type="protein sequence ID" value="CAF4010597.1"/>
    <property type="molecule type" value="Genomic_DNA"/>
</dbReference>
<dbReference type="GO" id="GO:0005524">
    <property type="term" value="F:ATP binding"/>
    <property type="evidence" value="ECO:0007669"/>
    <property type="project" value="UniProtKB-KW"/>
</dbReference>
<dbReference type="GO" id="GO:0005737">
    <property type="term" value="C:cytoplasm"/>
    <property type="evidence" value="ECO:0007669"/>
    <property type="project" value="InterPro"/>
</dbReference>
<dbReference type="EMBL" id="CAJNOQ010013905">
    <property type="protein sequence ID" value="CAF1331114.1"/>
    <property type="molecule type" value="Genomic_DNA"/>
</dbReference>
<dbReference type="AlphaFoldDB" id="A0A815FX85"/>
<reference evidence="8" key="1">
    <citation type="submission" date="2021-02" db="EMBL/GenBank/DDBJ databases">
        <authorList>
            <person name="Nowell W R."/>
        </authorList>
    </citation>
    <scope>NUCLEOTIDE SEQUENCE</scope>
</reference>
<evidence type="ECO:0000313" key="9">
    <source>
        <dbReference type="EMBL" id="CAF4010597.1"/>
    </source>
</evidence>
<evidence type="ECO:0000256" key="2">
    <source>
        <dbReference type="ARBA" id="ARBA00022598"/>
    </source>
</evidence>
<protein>
    <recommendedName>
        <fullName evidence="6">NAD/GMP synthase domain-containing protein</fullName>
    </recommendedName>
</protein>
<dbReference type="Proteomes" id="UP000682733">
    <property type="component" value="Unassembled WGS sequence"/>
</dbReference>
<dbReference type="InterPro" id="IPR022310">
    <property type="entry name" value="NAD/GMP_synthase"/>
</dbReference>
<evidence type="ECO:0000313" key="7">
    <source>
        <dbReference type="EMBL" id="CAF1200670.1"/>
    </source>
</evidence>
<dbReference type="Pfam" id="PF02540">
    <property type="entry name" value="NAD_synthase"/>
    <property type="match status" value="1"/>
</dbReference>
<accession>A0A815FX85</accession>
<evidence type="ECO:0000259" key="6">
    <source>
        <dbReference type="Pfam" id="PF02540"/>
    </source>
</evidence>
<gene>
    <name evidence="8" type="ORF">GPM918_LOCUS29954</name>
    <name evidence="7" type="ORF">OVA965_LOCUS23970</name>
    <name evidence="10" type="ORF">SRO942_LOCUS30550</name>
    <name evidence="9" type="ORF">TMI583_LOCUS24689</name>
</gene>
<dbReference type="GO" id="GO:0004359">
    <property type="term" value="F:glutaminase activity"/>
    <property type="evidence" value="ECO:0007669"/>
    <property type="project" value="InterPro"/>
</dbReference>
<keyword evidence="11" id="KW-1185">Reference proteome</keyword>
<keyword evidence="2" id="KW-0436">Ligase</keyword>
<dbReference type="CDD" id="cd00553">
    <property type="entry name" value="NAD_synthase"/>
    <property type="match status" value="1"/>
</dbReference>
<evidence type="ECO:0000313" key="10">
    <source>
        <dbReference type="EMBL" id="CAF4184630.1"/>
    </source>
</evidence>
<dbReference type="Proteomes" id="UP000663829">
    <property type="component" value="Unassembled WGS sequence"/>
</dbReference>
<evidence type="ECO:0000256" key="4">
    <source>
        <dbReference type="ARBA" id="ARBA00022840"/>
    </source>
</evidence>
<evidence type="ECO:0000313" key="11">
    <source>
        <dbReference type="Proteomes" id="UP000663829"/>
    </source>
</evidence>
<proteinExistence type="predicted"/>
<dbReference type="Proteomes" id="UP000677228">
    <property type="component" value="Unassembled WGS sequence"/>
</dbReference>
<dbReference type="EMBL" id="CAJOBC010053186">
    <property type="protein sequence ID" value="CAF4184630.1"/>
    <property type="molecule type" value="Genomic_DNA"/>
</dbReference>
<comment type="caution">
    <text evidence="8">The sequence shown here is derived from an EMBL/GenBank/DDBJ whole genome shotgun (WGS) entry which is preliminary data.</text>
</comment>
<evidence type="ECO:0000256" key="5">
    <source>
        <dbReference type="ARBA" id="ARBA00023027"/>
    </source>
</evidence>
<dbReference type="Proteomes" id="UP000681722">
    <property type="component" value="Unassembled WGS sequence"/>
</dbReference>
<evidence type="ECO:0000256" key="1">
    <source>
        <dbReference type="ARBA" id="ARBA00004790"/>
    </source>
</evidence>
<dbReference type="InterPro" id="IPR003694">
    <property type="entry name" value="NAD_synthase"/>
</dbReference>
<evidence type="ECO:0000313" key="8">
    <source>
        <dbReference type="EMBL" id="CAF1331114.1"/>
    </source>
</evidence>
<dbReference type="OrthoDB" id="2020662at2759"/>
<sequence>MPFEPKAAADYIIKWLNDYKTKNHIRGFIVGISGGIDSAVVSTLCAKTGSDTLVLEMPIHQDSTQVDRGREHIEWLQKSHQNVRSYDVDLTKVFDTFEATVTPIEKSDKNADNQMALANVRSRLRMVCLYYFASLHGYVVVGTGNKVEDFGVGFFTKYGDGGVDISPIADLMKSEVRAVARELGVCSSIIAAPPTDGLFGDSRTDEDQIGATYDELEWAMNHLDDRNNASKHLDERQKQVIDIYNKRHSANLHKMIEIPRCILKEQFQK</sequence>
<dbReference type="SUPFAM" id="SSF52402">
    <property type="entry name" value="Adenine nucleotide alpha hydrolases-like"/>
    <property type="match status" value="1"/>
</dbReference>
<feature type="domain" description="NAD/GMP synthase" evidence="6">
    <location>
        <begin position="11"/>
        <end position="249"/>
    </location>
</feature>
<name>A0A815FX85_9BILA</name>
<dbReference type="Gene3D" id="3.40.50.620">
    <property type="entry name" value="HUPs"/>
    <property type="match status" value="1"/>
</dbReference>
<keyword evidence="3" id="KW-0547">Nucleotide-binding</keyword>
<keyword evidence="5" id="KW-0520">NAD</keyword>
<dbReference type="NCBIfam" id="TIGR00552">
    <property type="entry name" value="nadE"/>
    <property type="match status" value="1"/>
</dbReference>
<dbReference type="InterPro" id="IPR014729">
    <property type="entry name" value="Rossmann-like_a/b/a_fold"/>
</dbReference>
<dbReference type="GO" id="GO:0003952">
    <property type="term" value="F:NAD+ synthase (glutamine-hydrolyzing) activity"/>
    <property type="evidence" value="ECO:0007669"/>
    <property type="project" value="InterPro"/>
</dbReference>
<comment type="pathway">
    <text evidence="1">Cofactor biosynthesis; NAD(+) biosynthesis.</text>
</comment>
<dbReference type="PANTHER" id="PTHR23090">
    <property type="entry name" value="NH 3 /GLUTAMINE-DEPENDENT NAD + SYNTHETASE"/>
    <property type="match status" value="1"/>
</dbReference>
<keyword evidence="4" id="KW-0067">ATP-binding</keyword>
<organism evidence="8 11">
    <name type="scientific">Didymodactylos carnosus</name>
    <dbReference type="NCBI Taxonomy" id="1234261"/>
    <lineage>
        <taxon>Eukaryota</taxon>
        <taxon>Metazoa</taxon>
        <taxon>Spiralia</taxon>
        <taxon>Gnathifera</taxon>
        <taxon>Rotifera</taxon>
        <taxon>Eurotatoria</taxon>
        <taxon>Bdelloidea</taxon>
        <taxon>Philodinida</taxon>
        <taxon>Philodinidae</taxon>
        <taxon>Didymodactylos</taxon>
    </lineage>
</organism>
<dbReference type="UniPathway" id="UPA00253"/>
<dbReference type="GO" id="GO:0009435">
    <property type="term" value="P:NAD+ biosynthetic process"/>
    <property type="evidence" value="ECO:0007669"/>
    <property type="project" value="UniProtKB-UniPathway"/>
</dbReference>